<protein>
    <recommendedName>
        <fullName evidence="2">YgjP-like metallopeptidase domain-containing protein</fullName>
    </recommendedName>
</protein>
<accession>A0A0F5K5K7</accession>
<evidence type="ECO:0000313" key="4">
    <source>
        <dbReference type="Proteomes" id="UP000033618"/>
    </source>
</evidence>
<dbReference type="Pfam" id="PF01863">
    <property type="entry name" value="YgjP-like"/>
    <property type="match status" value="1"/>
</dbReference>
<name>A0A0F5K5K7_9BURK</name>
<feature type="domain" description="YgjP-like metallopeptidase" evidence="2">
    <location>
        <begin position="54"/>
        <end position="266"/>
    </location>
</feature>
<dbReference type="PATRIC" id="fig|28092.6.peg.79"/>
<keyword evidence="4" id="KW-1185">Reference proteome</keyword>
<dbReference type="InterPro" id="IPR002725">
    <property type="entry name" value="YgjP-like_metallopeptidase"/>
</dbReference>
<sequence>MFRRHPDPASGGTAHGTPPKAGTTRPPQTRLVQKRQIMLGDRCIDYTLKRSSRRTVGFVIDREGLTITAPLRLSLATLDEAIVSKQSWIIGKLDNWLAKFAAEPAGPIQWQDGMLFPVFGEPYHLRIVALATGRRTTQVIAQPVSRTLTLMVRDPSDAEMVRLALLRWLQGEARRVFAERLDHYAARMGVRYAGLGLSSARTRWGSCSSTGQIRLHWRLAHAPMTLLDYVVVHELAHLREMNHSDRFWAIVSQEMPDYSERRARLRGPNADWLPHW</sequence>
<dbReference type="PANTHER" id="PTHR30399">
    <property type="entry name" value="UNCHARACTERIZED PROTEIN YGJP"/>
    <property type="match status" value="1"/>
</dbReference>
<proteinExistence type="predicted"/>
<evidence type="ECO:0000259" key="2">
    <source>
        <dbReference type="Pfam" id="PF01863"/>
    </source>
</evidence>
<dbReference type="CDD" id="cd07344">
    <property type="entry name" value="M48_yhfN_like"/>
    <property type="match status" value="1"/>
</dbReference>
<dbReference type="AlphaFoldDB" id="A0A0F5K5K7"/>
<reference evidence="3 4" key="1">
    <citation type="submission" date="2015-03" db="EMBL/GenBank/DDBJ databases">
        <title>Draft Genome Sequence of Burkholderia andropogonis type strain ICMP2807, isolated from Sorghum bicolor.</title>
        <authorList>
            <person name="Lopes-Santos L."/>
            <person name="Castro D.B."/>
            <person name="Ottoboni L.M."/>
            <person name="Park D."/>
            <person name="Weirc B.S."/>
            <person name="Destefano S.A."/>
        </authorList>
    </citation>
    <scope>NUCLEOTIDE SEQUENCE [LARGE SCALE GENOMIC DNA]</scope>
    <source>
        <strain evidence="3 4">ICMP2807</strain>
    </source>
</reference>
<comment type="caution">
    <text evidence="3">The sequence shown here is derived from an EMBL/GenBank/DDBJ whole genome shotgun (WGS) entry which is preliminary data.</text>
</comment>
<dbReference type="InterPro" id="IPR053136">
    <property type="entry name" value="UTP_pyrophosphatase-like"/>
</dbReference>
<dbReference type="EMBL" id="LAQU01000001">
    <property type="protein sequence ID" value="KKB65383.1"/>
    <property type="molecule type" value="Genomic_DNA"/>
</dbReference>
<dbReference type="PANTHER" id="PTHR30399:SF1">
    <property type="entry name" value="UTP PYROPHOSPHATASE"/>
    <property type="match status" value="1"/>
</dbReference>
<organism evidence="3 4">
    <name type="scientific">Robbsia andropogonis</name>
    <dbReference type="NCBI Taxonomy" id="28092"/>
    <lineage>
        <taxon>Bacteria</taxon>
        <taxon>Pseudomonadati</taxon>
        <taxon>Pseudomonadota</taxon>
        <taxon>Betaproteobacteria</taxon>
        <taxon>Burkholderiales</taxon>
        <taxon>Burkholderiaceae</taxon>
        <taxon>Robbsia</taxon>
    </lineage>
</organism>
<dbReference type="Gene3D" id="3.30.2010.10">
    <property type="entry name" value="Metalloproteases ('zincins'), catalytic domain"/>
    <property type="match status" value="1"/>
</dbReference>
<evidence type="ECO:0000256" key="1">
    <source>
        <dbReference type="SAM" id="MobiDB-lite"/>
    </source>
</evidence>
<gene>
    <name evidence="3" type="ORF">WM40_00365</name>
</gene>
<dbReference type="Proteomes" id="UP000033618">
    <property type="component" value="Unassembled WGS sequence"/>
</dbReference>
<evidence type="ECO:0000313" key="3">
    <source>
        <dbReference type="EMBL" id="KKB65383.1"/>
    </source>
</evidence>
<feature type="region of interest" description="Disordered" evidence="1">
    <location>
        <begin position="1"/>
        <end position="28"/>
    </location>
</feature>